<keyword evidence="4" id="KW-0597">Phosphoprotein</keyword>
<protein>
    <recommendedName>
        <fullName evidence="3">histidine kinase</fullName>
        <ecNumber evidence="3">2.7.13.3</ecNumber>
    </recommendedName>
</protein>
<keyword evidence="6 10" id="KW-0812">Transmembrane</keyword>
<reference evidence="13 14" key="1">
    <citation type="submission" date="2012-06" db="EMBL/GenBank/DDBJ databases">
        <title>Complete sequence of Sulfurospirillum barnesii SES-3.</title>
        <authorList>
            <consortium name="US DOE Joint Genome Institute"/>
            <person name="Lucas S."/>
            <person name="Han J."/>
            <person name="Lapidus A."/>
            <person name="Cheng J.-F."/>
            <person name="Goodwin L."/>
            <person name="Pitluck S."/>
            <person name="Peters L."/>
            <person name="Ovchinnikova G."/>
            <person name="Lu M."/>
            <person name="Detter J.C."/>
            <person name="Han C."/>
            <person name="Tapia R."/>
            <person name="Land M."/>
            <person name="Hauser L."/>
            <person name="Kyrpides N."/>
            <person name="Ivanova N."/>
            <person name="Pagani I."/>
            <person name="Stolz J."/>
            <person name="Arkin A."/>
            <person name="Dehal P."/>
            <person name="Oremland R."/>
            <person name="Saltikov C."/>
            <person name="Basu P."/>
            <person name="Hollibaugh J."/>
            <person name="Newman D."/>
            <person name="Stolyar S."/>
            <person name="Hazen T."/>
            <person name="Woyke T."/>
        </authorList>
    </citation>
    <scope>NUCLEOTIDE SEQUENCE [LARGE SCALE GENOMIC DNA]</scope>
    <source>
        <strain evidence="14">ATCC 700032 / DSM 10660 / SES-3</strain>
    </source>
</reference>
<evidence type="ECO:0000259" key="11">
    <source>
        <dbReference type="PROSITE" id="PS50109"/>
    </source>
</evidence>
<dbReference type="Gene3D" id="3.30.565.10">
    <property type="entry name" value="Histidine kinase-like ATPase, C-terminal domain"/>
    <property type="match status" value="1"/>
</dbReference>
<dbReference type="CDD" id="cd06225">
    <property type="entry name" value="HAMP"/>
    <property type="match status" value="1"/>
</dbReference>
<evidence type="ECO:0000256" key="8">
    <source>
        <dbReference type="ARBA" id="ARBA00022989"/>
    </source>
</evidence>
<dbReference type="EMBL" id="CP003333">
    <property type="protein sequence ID" value="AFL69511.1"/>
    <property type="molecule type" value="Genomic_DNA"/>
</dbReference>
<evidence type="ECO:0000256" key="2">
    <source>
        <dbReference type="ARBA" id="ARBA00004141"/>
    </source>
</evidence>
<dbReference type="PATRIC" id="fig|760154.4.peg.2239"/>
<dbReference type="EC" id="2.7.13.3" evidence="3"/>
<dbReference type="InterPro" id="IPR036097">
    <property type="entry name" value="HisK_dim/P_sf"/>
</dbReference>
<dbReference type="KEGG" id="sba:Sulba_2236"/>
<dbReference type="STRING" id="760154.Sulba_2236"/>
<dbReference type="RefSeq" id="WP_014770374.1">
    <property type="nucleotide sequence ID" value="NC_018002.1"/>
</dbReference>
<accession>I3XZY7</accession>
<dbReference type="GO" id="GO:0016020">
    <property type="term" value="C:membrane"/>
    <property type="evidence" value="ECO:0007669"/>
    <property type="project" value="UniProtKB-SubCell"/>
</dbReference>
<dbReference type="InterPro" id="IPR003661">
    <property type="entry name" value="HisK_dim/P_dom"/>
</dbReference>
<dbReference type="Gene3D" id="1.10.287.130">
    <property type="match status" value="1"/>
</dbReference>
<dbReference type="OrthoDB" id="9812241at2"/>
<dbReference type="NCBIfam" id="NF038389">
    <property type="entry name" value="ArsS_fam_HK"/>
    <property type="match status" value="1"/>
</dbReference>
<evidence type="ECO:0000313" key="14">
    <source>
        <dbReference type="Proteomes" id="UP000006176"/>
    </source>
</evidence>
<evidence type="ECO:0000256" key="1">
    <source>
        <dbReference type="ARBA" id="ARBA00000085"/>
    </source>
</evidence>
<feature type="transmembrane region" description="Helical" evidence="10">
    <location>
        <begin position="140"/>
        <end position="162"/>
    </location>
</feature>
<dbReference type="InterPro" id="IPR047994">
    <property type="entry name" value="ArsS-like"/>
</dbReference>
<evidence type="ECO:0000256" key="4">
    <source>
        <dbReference type="ARBA" id="ARBA00022553"/>
    </source>
</evidence>
<comment type="subcellular location">
    <subcellularLocation>
        <location evidence="2">Membrane</location>
        <topology evidence="2">Multi-pass membrane protein</topology>
    </subcellularLocation>
</comment>
<dbReference type="PROSITE" id="PS50109">
    <property type="entry name" value="HIS_KIN"/>
    <property type="match status" value="1"/>
</dbReference>
<comment type="catalytic activity">
    <reaction evidence="1">
        <text>ATP + protein L-histidine = ADP + protein N-phospho-L-histidine.</text>
        <dbReference type="EC" id="2.7.13.3"/>
    </reaction>
</comment>
<dbReference type="HOGENOM" id="CLU_051843_0_0_7"/>
<evidence type="ECO:0000256" key="3">
    <source>
        <dbReference type="ARBA" id="ARBA00012438"/>
    </source>
</evidence>
<dbReference type="InterPro" id="IPR005467">
    <property type="entry name" value="His_kinase_dom"/>
</dbReference>
<feature type="transmembrane region" description="Helical" evidence="10">
    <location>
        <begin position="12"/>
        <end position="31"/>
    </location>
</feature>
<dbReference type="PANTHER" id="PTHR45528:SF12">
    <property type="entry name" value="SENSOR HISTIDINE KINASE ARSS"/>
    <property type="match status" value="1"/>
</dbReference>
<dbReference type="InterPro" id="IPR036890">
    <property type="entry name" value="HATPase_C_sf"/>
</dbReference>
<evidence type="ECO:0000256" key="6">
    <source>
        <dbReference type="ARBA" id="ARBA00022692"/>
    </source>
</evidence>
<dbReference type="Proteomes" id="UP000006176">
    <property type="component" value="Chromosome"/>
</dbReference>
<dbReference type="AlphaFoldDB" id="I3XZY7"/>
<keyword evidence="5" id="KW-0808">Transferase</keyword>
<evidence type="ECO:0000256" key="9">
    <source>
        <dbReference type="ARBA" id="ARBA00023136"/>
    </source>
</evidence>
<dbReference type="GO" id="GO:0000155">
    <property type="term" value="F:phosphorelay sensor kinase activity"/>
    <property type="evidence" value="ECO:0007669"/>
    <property type="project" value="InterPro"/>
</dbReference>
<evidence type="ECO:0000313" key="13">
    <source>
        <dbReference type="EMBL" id="AFL69511.1"/>
    </source>
</evidence>
<organism evidence="13 14">
    <name type="scientific">Sulfurospirillum barnesii (strain ATCC 700032 / DSM 10660 / SES-3)</name>
    <dbReference type="NCBI Taxonomy" id="760154"/>
    <lineage>
        <taxon>Bacteria</taxon>
        <taxon>Pseudomonadati</taxon>
        <taxon>Campylobacterota</taxon>
        <taxon>Epsilonproteobacteria</taxon>
        <taxon>Campylobacterales</taxon>
        <taxon>Sulfurospirillaceae</taxon>
        <taxon>Sulfurospirillum</taxon>
    </lineage>
</organism>
<dbReference type="SMART" id="SM00388">
    <property type="entry name" value="HisKA"/>
    <property type="match status" value="1"/>
</dbReference>
<dbReference type="SUPFAM" id="SSF158472">
    <property type="entry name" value="HAMP domain-like"/>
    <property type="match status" value="1"/>
</dbReference>
<dbReference type="PROSITE" id="PS50885">
    <property type="entry name" value="HAMP"/>
    <property type="match status" value="1"/>
</dbReference>
<keyword evidence="8 10" id="KW-1133">Transmembrane helix</keyword>
<proteinExistence type="predicted"/>
<keyword evidence="14" id="KW-1185">Reference proteome</keyword>
<dbReference type="InterPro" id="IPR050398">
    <property type="entry name" value="HssS/ArlS-like"/>
</dbReference>
<evidence type="ECO:0000256" key="7">
    <source>
        <dbReference type="ARBA" id="ARBA00022777"/>
    </source>
</evidence>
<gene>
    <name evidence="13" type="ordered locus">Sulba_2236</name>
</gene>
<sequence>MKWYHSIITRISLIFALALFGIGAIFVSLFLHEREETIRQMSDYAHIAIRSAFVPQTRQLDLSKLEELGFVIVHDSKLIQSLLELPQHPRPIPMRQMEEKMRFRMEILPYGIHMYAILHNKENPPLVVQLPYEKELFPRLFFPLLIVAFVIFLYIGILRSILPLKTLREQIKHFANGHYDITCKSSKKDEIAALANEFDAAVSKIKSLRDSRQLFLRNIMHELKTPITKGKLASEMIEDATYAKILQNVFKRQEALLEEFSRIEKLSADELKLDIKSYHIEDVVDFALDILEDKKEHITCNLSPIEISVDFELFGVALKNLLDNGINYASDGKVYLENTLNTITISNHAPELEFSLERYAEPYFLEGKKQKSSRGLGFGLFITWHVIRLHGMKLEYTHKKGINHFRIVLKSV</sequence>
<feature type="domain" description="HAMP" evidence="12">
    <location>
        <begin position="158"/>
        <end position="210"/>
    </location>
</feature>
<dbReference type="eggNOG" id="COG0642">
    <property type="taxonomic scope" value="Bacteria"/>
</dbReference>
<evidence type="ECO:0000259" key="12">
    <source>
        <dbReference type="PROSITE" id="PS50885"/>
    </source>
</evidence>
<evidence type="ECO:0000256" key="5">
    <source>
        <dbReference type="ARBA" id="ARBA00022679"/>
    </source>
</evidence>
<dbReference type="InterPro" id="IPR003660">
    <property type="entry name" value="HAMP_dom"/>
</dbReference>
<name>I3XZY7_SULBS</name>
<evidence type="ECO:0000256" key="10">
    <source>
        <dbReference type="SAM" id="Phobius"/>
    </source>
</evidence>
<keyword evidence="7 13" id="KW-0418">Kinase</keyword>
<feature type="domain" description="Histidine kinase" evidence="11">
    <location>
        <begin position="218"/>
        <end position="412"/>
    </location>
</feature>
<dbReference type="CDD" id="cd00082">
    <property type="entry name" value="HisKA"/>
    <property type="match status" value="1"/>
</dbReference>
<dbReference type="SUPFAM" id="SSF47384">
    <property type="entry name" value="Homodimeric domain of signal transducing histidine kinase"/>
    <property type="match status" value="1"/>
</dbReference>
<dbReference type="SUPFAM" id="SSF55874">
    <property type="entry name" value="ATPase domain of HSP90 chaperone/DNA topoisomerase II/histidine kinase"/>
    <property type="match status" value="1"/>
</dbReference>
<keyword evidence="9 10" id="KW-0472">Membrane</keyword>
<dbReference type="PANTHER" id="PTHR45528">
    <property type="entry name" value="SENSOR HISTIDINE KINASE CPXA"/>
    <property type="match status" value="1"/>
</dbReference>